<dbReference type="OrthoDB" id="5988672at2759"/>
<evidence type="ECO:0000256" key="1">
    <source>
        <dbReference type="ARBA" id="ARBA00022679"/>
    </source>
</evidence>
<feature type="region of interest" description="Disordered" evidence="7">
    <location>
        <begin position="298"/>
        <end position="323"/>
    </location>
</feature>
<dbReference type="CDD" id="cd09274">
    <property type="entry name" value="RNase_HI_RT_Ty3"/>
    <property type="match status" value="1"/>
</dbReference>
<evidence type="ECO:0000313" key="10">
    <source>
        <dbReference type="EnsemblMetazoa" id="CLYHEMP010024.2"/>
    </source>
</evidence>
<dbReference type="PROSITE" id="PS50994">
    <property type="entry name" value="INTEGRASE"/>
    <property type="match status" value="1"/>
</dbReference>
<dbReference type="InterPro" id="IPR050951">
    <property type="entry name" value="Retrovirus_Pol_polyprotein"/>
</dbReference>
<dbReference type="FunFam" id="1.10.340.70:FF:000001">
    <property type="entry name" value="Retrovirus-related Pol polyprotein from transposon gypsy-like Protein"/>
    <property type="match status" value="1"/>
</dbReference>
<evidence type="ECO:0000256" key="6">
    <source>
        <dbReference type="ARBA" id="ARBA00022918"/>
    </source>
</evidence>
<proteinExistence type="predicted"/>
<dbReference type="Pfam" id="PF00078">
    <property type="entry name" value="RVT_1"/>
    <property type="match status" value="1"/>
</dbReference>
<sequence>NGSATFQRLVEAVMADELWHFVLAYLDDIIIFSATFEEHVEHLQRAFDKLANANLKANPGKCDLAETEIAFLGHIVTHDGVRPNEENTKKVKEFPRPKNAKQMKSFLGLCSYYRRFVPKFADLSAPLFHLTKLGVKYEWTHECEKAFQHLKDILTSDPVVAMPDFTKRFYLQTDASNTGIGWTLSQKHDGMDRAVHYGGRALKPAEKNYPVIEKESLAIVAAVKNLHNYLANDQFTILTDHQPLEYMLKTRDRFNKMIRWVLYLQAYDFVIEYRPGKANGNADALSRIPWEQLQAEAAKDPIQEKKSTKNRKKTEQPESKIEKEEVFFTPNTTVEGEDESNVMKYESEAFKERSKLELDERNLNNSSPCIIDEQKGEKQKFSAITENPFDKESIIRHQKADPQLLGKMEYLADKVLPEDSKEKKEILRDIDNYLIDNGVLYHVFSPRIATTEGTWKQLVIPKKYRAQILQLNHDEPASAHFGFAKTADKIRRRYYWPNMLTDIQTWVNTCIICQQDKGTTKKNAPLYPIATGEVFEALHCDVVGPFPRTDAGNRYVVVFIERLTAWPEAFAVASTEANVIAELLLHHIIFRFGVPRHFVTDQGKNFLSNLMAEVCNMLNIKQIKTTPYHPQSNGIVERLNGTLVKGISHFVASRQNDWDQYLPSVLFAYRTSVNESRKESPYYLMFGREATLPSDLQFNRVRSYHLKWRIIELE</sequence>
<dbReference type="FunFam" id="3.10.20.370:FF:000001">
    <property type="entry name" value="Retrovirus-related Pol polyprotein from transposon 17.6-like protein"/>
    <property type="match status" value="1"/>
</dbReference>
<dbReference type="Pfam" id="PF00665">
    <property type="entry name" value="rve"/>
    <property type="match status" value="1"/>
</dbReference>
<dbReference type="InterPro" id="IPR041588">
    <property type="entry name" value="Integrase_H2C2"/>
</dbReference>
<dbReference type="GO" id="GO:0003964">
    <property type="term" value="F:RNA-directed DNA polymerase activity"/>
    <property type="evidence" value="ECO:0007669"/>
    <property type="project" value="UniProtKB-KW"/>
</dbReference>
<dbReference type="Proteomes" id="UP000594262">
    <property type="component" value="Unplaced"/>
</dbReference>
<dbReference type="InterPro" id="IPR012337">
    <property type="entry name" value="RNaseH-like_sf"/>
</dbReference>
<organism evidence="10 11">
    <name type="scientific">Clytia hemisphaerica</name>
    <dbReference type="NCBI Taxonomy" id="252671"/>
    <lineage>
        <taxon>Eukaryota</taxon>
        <taxon>Metazoa</taxon>
        <taxon>Cnidaria</taxon>
        <taxon>Hydrozoa</taxon>
        <taxon>Hydroidolina</taxon>
        <taxon>Leptothecata</taxon>
        <taxon>Obeliida</taxon>
        <taxon>Clytiidae</taxon>
        <taxon>Clytia</taxon>
    </lineage>
</organism>
<feature type="domain" description="Integrase catalytic" evidence="9">
    <location>
        <begin position="524"/>
        <end position="689"/>
    </location>
</feature>
<dbReference type="PROSITE" id="PS50878">
    <property type="entry name" value="RT_POL"/>
    <property type="match status" value="1"/>
</dbReference>
<keyword evidence="2" id="KW-0548">Nucleotidyltransferase</keyword>
<dbReference type="InterPro" id="IPR001584">
    <property type="entry name" value="Integrase_cat-core"/>
</dbReference>
<dbReference type="Pfam" id="PF17921">
    <property type="entry name" value="Integrase_H2C2"/>
    <property type="match status" value="1"/>
</dbReference>
<dbReference type="FunFam" id="3.30.420.10:FF:000032">
    <property type="entry name" value="Retrovirus-related Pol polyprotein from transposon 297-like Protein"/>
    <property type="match status" value="1"/>
</dbReference>
<dbReference type="GO" id="GO:0016787">
    <property type="term" value="F:hydrolase activity"/>
    <property type="evidence" value="ECO:0007669"/>
    <property type="project" value="UniProtKB-KW"/>
</dbReference>
<dbReference type="EnsemblMetazoa" id="CLYHEMT010024.2">
    <property type="protein sequence ID" value="CLYHEMP010024.2"/>
    <property type="gene ID" value="CLYHEMG010024"/>
</dbReference>
<dbReference type="AlphaFoldDB" id="A0A7M5WLR4"/>
<keyword evidence="11" id="KW-1185">Reference proteome</keyword>
<evidence type="ECO:0000256" key="2">
    <source>
        <dbReference type="ARBA" id="ARBA00022695"/>
    </source>
</evidence>
<dbReference type="InterPro" id="IPR000477">
    <property type="entry name" value="RT_dom"/>
</dbReference>
<keyword evidence="5" id="KW-0378">Hydrolase</keyword>
<accession>A0A7M5WLR4</accession>
<keyword evidence="4" id="KW-0255">Endonuclease</keyword>
<dbReference type="CDD" id="cd01647">
    <property type="entry name" value="RT_LTR"/>
    <property type="match status" value="1"/>
</dbReference>
<reference evidence="10" key="1">
    <citation type="submission" date="2021-01" db="UniProtKB">
        <authorList>
            <consortium name="EnsemblMetazoa"/>
        </authorList>
    </citation>
    <scope>IDENTIFICATION</scope>
</reference>
<dbReference type="Gene3D" id="3.30.70.270">
    <property type="match status" value="2"/>
</dbReference>
<dbReference type="Gene3D" id="1.10.340.70">
    <property type="match status" value="1"/>
</dbReference>
<dbReference type="FunFam" id="3.30.70.270:FF:000020">
    <property type="entry name" value="Transposon Tf2-6 polyprotein-like Protein"/>
    <property type="match status" value="1"/>
</dbReference>
<evidence type="ECO:0000256" key="7">
    <source>
        <dbReference type="SAM" id="MobiDB-lite"/>
    </source>
</evidence>
<name>A0A7M5WLR4_9CNID</name>
<dbReference type="PANTHER" id="PTHR37984:SF5">
    <property type="entry name" value="PROTEIN NYNRIN-LIKE"/>
    <property type="match status" value="1"/>
</dbReference>
<dbReference type="Gene3D" id="3.10.20.370">
    <property type="match status" value="1"/>
</dbReference>
<keyword evidence="1" id="KW-0808">Transferase</keyword>
<dbReference type="GO" id="GO:0015074">
    <property type="term" value="P:DNA integration"/>
    <property type="evidence" value="ECO:0007669"/>
    <property type="project" value="InterPro"/>
</dbReference>
<dbReference type="Gene3D" id="3.30.420.10">
    <property type="entry name" value="Ribonuclease H-like superfamily/Ribonuclease H"/>
    <property type="match status" value="1"/>
</dbReference>
<evidence type="ECO:0000256" key="4">
    <source>
        <dbReference type="ARBA" id="ARBA00022759"/>
    </source>
</evidence>
<evidence type="ECO:0000256" key="5">
    <source>
        <dbReference type="ARBA" id="ARBA00022801"/>
    </source>
</evidence>
<dbReference type="InterPro" id="IPR043128">
    <property type="entry name" value="Rev_trsase/Diguanyl_cyclase"/>
</dbReference>
<dbReference type="GO" id="GO:0003676">
    <property type="term" value="F:nucleic acid binding"/>
    <property type="evidence" value="ECO:0007669"/>
    <property type="project" value="InterPro"/>
</dbReference>
<evidence type="ECO:0000313" key="11">
    <source>
        <dbReference type="Proteomes" id="UP000594262"/>
    </source>
</evidence>
<dbReference type="InterPro" id="IPR043502">
    <property type="entry name" value="DNA/RNA_pol_sf"/>
</dbReference>
<dbReference type="SUPFAM" id="SSF53098">
    <property type="entry name" value="Ribonuclease H-like"/>
    <property type="match status" value="1"/>
</dbReference>
<feature type="domain" description="Reverse transcriptase" evidence="8">
    <location>
        <begin position="1"/>
        <end position="76"/>
    </location>
</feature>
<keyword evidence="3" id="KW-0540">Nuclease</keyword>
<protein>
    <submittedName>
        <fullName evidence="10">Uncharacterized protein</fullName>
    </submittedName>
</protein>
<evidence type="ECO:0000259" key="8">
    <source>
        <dbReference type="PROSITE" id="PS50878"/>
    </source>
</evidence>
<keyword evidence="6" id="KW-0695">RNA-directed DNA polymerase</keyword>
<dbReference type="Pfam" id="PF17917">
    <property type="entry name" value="RT_RNaseH"/>
    <property type="match status" value="1"/>
</dbReference>
<evidence type="ECO:0000259" key="9">
    <source>
        <dbReference type="PROSITE" id="PS50994"/>
    </source>
</evidence>
<dbReference type="InterPro" id="IPR036397">
    <property type="entry name" value="RNaseH_sf"/>
</dbReference>
<dbReference type="PANTHER" id="PTHR37984">
    <property type="entry name" value="PROTEIN CBG26694"/>
    <property type="match status" value="1"/>
</dbReference>
<dbReference type="GO" id="GO:0004519">
    <property type="term" value="F:endonuclease activity"/>
    <property type="evidence" value="ECO:0007669"/>
    <property type="project" value="UniProtKB-KW"/>
</dbReference>
<dbReference type="InterPro" id="IPR041373">
    <property type="entry name" value="RT_RNaseH"/>
</dbReference>
<evidence type="ECO:0000256" key="3">
    <source>
        <dbReference type="ARBA" id="ARBA00022722"/>
    </source>
</evidence>
<dbReference type="FunFam" id="3.30.70.270:FF:000003">
    <property type="entry name" value="Transposon Ty3-G Gag-Pol polyprotein"/>
    <property type="match status" value="1"/>
</dbReference>
<dbReference type="SUPFAM" id="SSF56672">
    <property type="entry name" value="DNA/RNA polymerases"/>
    <property type="match status" value="1"/>
</dbReference>